<sequence>MNNVIKLSHGDGGKHTEELIKNIFYKYFNNDLLVKGQDATIFQAANNKLAFTTDSFVVKPVFFSGGNIGKLAVCGTINDLIVSGASPLYLSAGFIIEEGFSLENLNKIVKSMSETCLESGVSIITGDTKVVEKGKVDGIFINTSGIGIVLERYKQKPIKEGDKIIVTGNIGDHGTTIAIERYDIKVKDKIKSDCASLYPFTEIIKDNYDSIKIMRDPTRGGLATVLHEFSNLCELGIHLMGEDIPIDRGVIAVNELLGFDPLYMACEGRMVIVVEASEAENILKKIQEFNGGKNSKIIGEFIKESRNTIFIENYFGGKRILPPLEGNMLPRIC</sequence>
<dbReference type="InterPro" id="IPR036921">
    <property type="entry name" value="PurM-like_N_sf"/>
</dbReference>
<evidence type="ECO:0000256" key="1">
    <source>
        <dbReference type="ARBA" id="ARBA00006243"/>
    </source>
</evidence>
<keyword evidence="4" id="KW-0456">Lyase</keyword>
<dbReference type="EC" id="4.2.1.-" evidence="4"/>
<dbReference type="GO" id="GO:0016829">
    <property type="term" value="F:lyase activity"/>
    <property type="evidence" value="ECO:0007669"/>
    <property type="project" value="UniProtKB-KW"/>
</dbReference>
<dbReference type="PIRSF" id="PIRSF005644">
    <property type="entry name" value="Hdrgns_mtr_HypE"/>
    <property type="match status" value="1"/>
</dbReference>
<dbReference type="Pfam" id="PF02769">
    <property type="entry name" value="AIRS_C"/>
    <property type="match status" value="1"/>
</dbReference>
<dbReference type="InterPro" id="IPR016188">
    <property type="entry name" value="PurM-like_N"/>
</dbReference>
<dbReference type="InterPro" id="IPR010918">
    <property type="entry name" value="PurM-like_C_dom"/>
</dbReference>
<reference evidence="4" key="1">
    <citation type="submission" date="2019-08" db="EMBL/GenBank/DDBJ databases">
        <authorList>
            <person name="Kucharzyk K."/>
            <person name="Murdoch R.W."/>
            <person name="Higgins S."/>
            <person name="Loffler F."/>
        </authorList>
    </citation>
    <scope>NUCLEOTIDE SEQUENCE</scope>
</reference>
<dbReference type="PANTHER" id="PTHR30303:SF0">
    <property type="entry name" value="CARBAMOYL DEHYDRATASE HYPE"/>
    <property type="match status" value="1"/>
</dbReference>
<dbReference type="EMBL" id="VSSQ01000468">
    <property type="protein sequence ID" value="MPL95471.1"/>
    <property type="molecule type" value="Genomic_DNA"/>
</dbReference>
<evidence type="ECO:0000259" key="3">
    <source>
        <dbReference type="Pfam" id="PF02769"/>
    </source>
</evidence>
<evidence type="ECO:0000313" key="4">
    <source>
        <dbReference type="EMBL" id="MPL95471.1"/>
    </source>
</evidence>
<proteinExistence type="inferred from homology"/>
<dbReference type="Gene3D" id="3.90.650.10">
    <property type="entry name" value="PurM-like C-terminal domain"/>
    <property type="match status" value="1"/>
</dbReference>
<dbReference type="InterPro" id="IPR036676">
    <property type="entry name" value="PurM-like_C_sf"/>
</dbReference>
<feature type="domain" description="PurM-like N-terminal" evidence="2">
    <location>
        <begin position="36"/>
        <end position="149"/>
    </location>
</feature>
<dbReference type="NCBIfam" id="TIGR02124">
    <property type="entry name" value="hypE"/>
    <property type="match status" value="1"/>
</dbReference>
<name>A0A644VVP4_9ZZZZ</name>
<dbReference type="PANTHER" id="PTHR30303">
    <property type="entry name" value="HYDROGENASE ISOENZYMES FORMATION PROTEIN HYPE"/>
    <property type="match status" value="1"/>
</dbReference>
<evidence type="ECO:0000259" key="2">
    <source>
        <dbReference type="Pfam" id="PF00586"/>
    </source>
</evidence>
<dbReference type="Pfam" id="PF00586">
    <property type="entry name" value="AIRS"/>
    <property type="match status" value="1"/>
</dbReference>
<protein>
    <submittedName>
        <fullName evidence="4">Carbamoyl dehydratase HypE</fullName>
        <ecNumber evidence="4">4.2.1.-</ecNumber>
    </submittedName>
</protein>
<dbReference type="Gene3D" id="3.30.1330.10">
    <property type="entry name" value="PurM-like, N-terminal domain"/>
    <property type="match status" value="1"/>
</dbReference>
<feature type="domain" description="PurM-like C-terminal" evidence="3">
    <location>
        <begin position="159"/>
        <end position="310"/>
    </location>
</feature>
<dbReference type="InterPro" id="IPR011854">
    <property type="entry name" value="HypE"/>
</dbReference>
<dbReference type="SUPFAM" id="SSF55326">
    <property type="entry name" value="PurM N-terminal domain-like"/>
    <property type="match status" value="1"/>
</dbReference>
<comment type="similarity">
    <text evidence="1">Belongs to the HypE family.</text>
</comment>
<dbReference type="AlphaFoldDB" id="A0A644VVP4"/>
<dbReference type="CDD" id="cd02197">
    <property type="entry name" value="HypE"/>
    <property type="match status" value="1"/>
</dbReference>
<accession>A0A644VVP4</accession>
<gene>
    <name evidence="4" type="primary">hypE_9</name>
    <name evidence="4" type="ORF">SDC9_41642</name>
</gene>
<comment type="caution">
    <text evidence="4">The sequence shown here is derived from an EMBL/GenBank/DDBJ whole genome shotgun (WGS) entry which is preliminary data.</text>
</comment>
<organism evidence="4">
    <name type="scientific">bioreactor metagenome</name>
    <dbReference type="NCBI Taxonomy" id="1076179"/>
    <lineage>
        <taxon>unclassified sequences</taxon>
        <taxon>metagenomes</taxon>
        <taxon>ecological metagenomes</taxon>
    </lineage>
</organism>
<dbReference type="SUPFAM" id="SSF56042">
    <property type="entry name" value="PurM C-terminal domain-like"/>
    <property type="match status" value="1"/>
</dbReference>
<dbReference type="GO" id="GO:0051604">
    <property type="term" value="P:protein maturation"/>
    <property type="evidence" value="ECO:0007669"/>
    <property type="project" value="TreeGrafter"/>
</dbReference>